<dbReference type="Gene3D" id="1.10.10.10">
    <property type="entry name" value="Winged helix-like DNA-binding domain superfamily/Winged helix DNA-binding domain"/>
    <property type="match status" value="1"/>
</dbReference>
<dbReference type="OrthoDB" id="7774677at2"/>
<dbReference type="AlphaFoldDB" id="A0A370H017"/>
<dbReference type="GO" id="GO:0003700">
    <property type="term" value="F:DNA-binding transcription factor activity"/>
    <property type="evidence" value="ECO:0007669"/>
    <property type="project" value="InterPro"/>
</dbReference>
<dbReference type="Proteomes" id="UP000255355">
    <property type="component" value="Unassembled WGS sequence"/>
</dbReference>
<keyword evidence="2" id="KW-0238">DNA-binding</keyword>
<accession>A0A370H017</accession>
<gene>
    <name evidence="2" type="ORF">DFR68_107393</name>
</gene>
<evidence type="ECO:0000313" key="3">
    <source>
        <dbReference type="Proteomes" id="UP000255355"/>
    </source>
</evidence>
<feature type="domain" description="HTH marR-type" evidence="1">
    <location>
        <begin position="11"/>
        <end position="148"/>
    </location>
</feature>
<comment type="caution">
    <text evidence="2">The sequence shown here is derived from an EMBL/GenBank/DDBJ whole genome shotgun (WGS) entry which is preliminary data.</text>
</comment>
<dbReference type="SMART" id="SM00347">
    <property type="entry name" value="HTH_MARR"/>
    <property type="match status" value="1"/>
</dbReference>
<dbReference type="GO" id="GO:0006950">
    <property type="term" value="P:response to stress"/>
    <property type="evidence" value="ECO:0007669"/>
    <property type="project" value="TreeGrafter"/>
</dbReference>
<dbReference type="InterPro" id="IPR036390">
    <property type="entry name" value="WH_DNA-bd_sf"/>
</dbReference>
<protein>
    <submittedName>
        <fullName evidence="2">DNA-binding MarR family transcriptional regulator</fullName>
    </submittedName>
</protein>
<dbReference type="PANTHER" id="PTHR33164">
    <property type="entry name" value="TRANSCRIPTIONAL REGULATOR, MARR FAMILY"/>
    <property type="match status" value="1"/>
</dbReference>
<dbReference type="InterPro" id="IPR036388">
    <property type="entry name" value="WH-like_DNA-bd_sf"/>
</dbReference>
<dbReference type="Pfam" id="PF12802">
    <property type="entry name" value="MarR_2"/>
    <property type="match status" value="1"/>
</dbReference>
<dbReference type="PANTHER" id="PTHR33164:SF57">
    <property type="entry name" value="MARR-FAMILY TRANSCRIPTIONAL REGULATOR"/>
    <property type="match status" value="1"/>
</dbReference>
<dbReference type="InterPro" id="IPR000835">
    <property type="entry name" value="HTH_MarR-typ"/>
</dbReference>
<organism evidence="2 3">
    <name type="scientific">Nocardia mexicana</name>
    <dbReference type="NCBI Taxonomy" id="279262"/>
    <lineage>
        <taxon>Bacteria</taxon>
        <taxon>Bacillati</taxon>
        <taxon>Actinomycetota</taxon>
        <taxon>Actinomycetes</taxon>
        <taxon>Mycobacteriales</taxon>
        <taxon>Nocardiaceae</taxon>
        <taxon>Nocardia</taxon>
    </lineage>
</organism>
<keyword evidence="3" id="KW-1185">Reference proteome</keyword>
<name>A0A370H017_9NOCA</name>
<dbReference type="EMBL" id="QQAZ01000007">
    <property type="protein sequence ID" value="RDI49265.1"/>
    <property type="molecule type" value="Genomic_DNA"/>
</dbReference>
<reference evidence="2 3" key="1">
    <citation type="submission" date="2018-07" db="EMBL/GenBank/DDBJ databases">
        <title>Genomic Encyclopedia of Type Strains, Phase IV (KMG-IV): sequencing the most valuable type-strain genomes for metagenomic binning, comparative biology and taxonomic classification.</title>
        <authorList>
            <person name="Goeker M."/>
        </authorList>
    </citation>
    <scope>NUCLEOTIDE SEQUENCE [LARGE SCALE GENOMIC DNA]</scope>
    <source>
        <strain evidence="2 3">DSM 44952</strain>
    </source>
</reference>
<evidence type="ECO:0000313" key="2">
    <source>
        <dbReference type="EMBL" id="RDI49265.1"/>
    </source>
</evidence>
<dbReference type="SUPFAM" id="SSF46785">
    <property type="entry name" value="Winged helix' DNA-binding domain"/>
    <property type="match status" value="1"/>
</dbReference>
<dbReference type="GO" id="GO:0003677">
    <property type="term" value="F:DNA binding"/>
    <property type="evidence" value="ECO:0007669"/>
    <property type="project" value="UniProtKB-KW"/>
</dbReference>
<proteinExistence type="predicted"/>
<dbReference type="PROSITE" id="PS50995">
    <property type="entry name" value="HTH_MARR_2"/>
    <property type="match status" value="1"/>
</dbReference>
<evidence type="ECO:0000259" key="1">
    <source>
        <dbReference type="PROSITE" id="PS50995"/>
    </source>
</evidence>
<dbReference type="InterPro" id="IPR039422">
    <property type="entry name" value="MarR/SlyA-like"/>
</dbReference>
<sequence length="159" mass="17229">MTRVTTSDPSTAAIERAMVAIRRSQTRRSLNRIGARTGRAAIDPTVFGVLDAVQAHDGETTVTDIAAALGVDQPRASRLVGRAIGDGFLRREADQGDARRVLLRLTPAARTALGRAREVRQAAFARATADWPDGERTEFARLLTKFVADFDRVIAESAD</sequence>